<evidence type="ECO:0000313" key="1">
    <source>
        <dbReference type="EMBL" id="TKS11434.1"/>
    </source>
</evidence>
<proteinExistence type="predicted"/>
<gene>
    <name evidence="1" type="ORF">D5086_0000073770</name>
</gene>
<dbReference type="EMBL" id="RCHU01000210">
    <property type="protein sequence ID" value="TKS11434.1"/>
    <property type="molecule type" value="Genomic_DNA"/>
</dbReference>
<protein>
    <submittedName>
        <fullName evidence="1">Uncharacterized protein</fullName>
    </submittedName>
</protein>
<name>A0A4U5QL07_POPAL</name>
<reference evidence="1" key="1">
    <citation type="submission" date="2018-10" db="EMBL/GenBank/DDBJ databases">
        <title>Population genomic analysis revealed the cold adaptation of white poplar.</title>
        <authorList>
            <person name="Liu Y.-J."/>
        </authorList>
    </citation>
    <scope>NUCLEOTIDE SEQUENCE [LARGE SCALE GENOMIC DNA]</scope>
    <source>
        <strain evidence="1">PAL-ZL1</strain>
    </source>
</reference>
<dbReference type="AlphaFoldDB" id="A0A4U5QL07"/>
<organism evidence="1">
    <name type="scientific">Populus alba</name>
    <name type="common">White poplar</name>
    <dbReference type="NCBI Taxonomy" id="43335"/>
    <lineage>
        <taxon>Eukaryota</taxon>
        <taxon>Viridiplantae</taxon>
        <taxon>Streptophyta</taxon>
        <taxon>Embryophyta</taxon>
        <taxon>Tracheophyta</taxon>
        <taxon>Spermatophyta</taxon>
        <taxon>Magnoliopsida</taxon>
        <taxon>eudicotyledons</taxon>
        <taxon>Gunneridae</taxon>
        <taxon>Pentapetalae</taxon>
        <taxon>rosids</taxon>
        <taxon>fabids</taxon>
        <taxon>Malpighiales</taxon>
        <taxon>Salicaceae</taxon>
        <taxon>Saliceae</taxon>
        <taxon>Populus</taxon>
    </lineage>
</organism>
<accession>A0A4U5QL07</accession>
<sequence>MASAIIEGAAQPVEASKSGPAAVADSEEEGEEELFEIDIGIDNCIPPPHYHWETYFTATGCALLANCLLPIADLSTAVPIQSSIEYKHHEIISEGDDTAIAAPGRWLLILAQKKTMATLEADEGPATLLKAAG</sequence>
<comment type="caution">
    <text evidence="1">The sequence shown here is derived from an EMBL/GenBank/DDBJ whole genome shotgun (WGS) entry which is preliminary data.</text>
</comment>